<sequence>MAWTVEPDPLQPEAALAWFRARLPLPDPAFRALREEVRRRAFWVAGLAALDMVQEVKDALEEALREGTAFEDFRKALSERVRQAWGEGSRHRLAAVFRTNLQLAYGAGRWKEAVETKALRPYWGLQVVLDGRTSEVCRPLAGVVLPADHPFWRNHIPPLHHGCRTALVTYTREEGERLAWREAPAHEPQAGFGLAPTAEEWSPDPKDYDPALWEAFVTSLPRAHPEALAHLQALAESRGQARPDPRDWLWAAGAMGRAPFNRRERSVAPEDRSLLGVSRGTSLEIHVRKRVAEGQLAPGLTQEAYERLCQQAALSPEAALFAYRRSPGPVLAAVVPSEWAVPDALRGPKLRRYWFVVYSFWSGTLVTGYAEDDLRHLNVPWDEVVWLRKPPWWPL</sequence>
<evidence type="ECO:0000259" key="1">
    <source>
        <dbReference type="Pfam" id="PF04233"/>
    </source>
</evidence>
<proteinExistence type="predicted"/>
<protein>
    <recommendedName>
        <fullName evidence="1">Phage head morphogenesis domain-containing protein</fullName>
    </recommendedName>
</protein>
<name>A0A7C5RES5_9DEIN</name>
<feature type="domain" description="Phage head morphogenesis" evidence="1">
    <location>
        <begin position="54"/>
        <end position="167"/>
    </location>
</feature>
<gene>
    <name evidence="2" type="ORF">ENM28_04660</name>
</gene>
<accession>A0A7C5RES5</accession>
<dbReference type="NCBIfam" id="TIGR01641">
    <property type="entry name" value="phageSPP1_gp7"/>
    <property type="match status" value="1"/>
</dbReference>
<dbReference type="AlphaFoldDB" id="A0A7C5RES5"/>
<dbReference type="Pfam" id="PF04233">
    <property type="entry name" value="Phage_Mu_F"/>
    <property type="match status" value="1"/>
</dbReference>
<reference evidence="2" key="1">
    <citation type="journal article" date="2020" name="mSystems">
        <title>Genome- and Community-Level Interaction Insights into Carbon Utilization and Element Cycling Functions of Hydrothermarchaeota in Hydrothermal Sediment.</title>
        <authorList>
            <person name="Zhou Z."/>
            <person name="Liu Y."/>
            <person name="Xu W."/>
            <person name="Pan J."/>
            <person name="Luo Z.H."/>
            <person name="Li M."/>
        </authorList>
    </citation>
    <scope>NUCLEOTIDE SEQUENCE [LARGE SCALE GENOMIC DNA]</scope>
    <source>
        <strain evidence="2">SpSt-1071</strain>
    </source>
</reference>
<comment type="caution">
    <text evidence="2">The sequence shown here is derived from an EMBL/GenBank/DDBJ whole genome shotgun (WGS) entry which is preliminary data.</text>
</comment>
<organism evidence="2">
    <name type="scientific">Thermus caliditerrae</name>
    <dbReference type="NCBI Taxonomy" id="1330700"/>
    <lineage>
        <taxon>Bacteria</taxon>
        <taxon>Thermotogati</taxon>
        <taxon>Deinococcota</taxon>
        <taxon>Deinococci</taxon>
        <taxon>Thermales</taxon>
        <taxon>Thermaceae</taxon>
        <taxon>Thermus</taxon>
    </lineage>
</organism>
<dbReference type="InterPro" id="IPR006528">
    <property type="entry name" value="Phage_head_morphogenesis_dom"/>
</dbReference>
<evidence type="ECO:0000313" key="2">
    <source>
        <dbReference type="EMBL" id="HHM67996.1"/>
    </source>
</evidence>
<dbReference type="EMBL" id="DRXE01000178">
    <property type="protein sequence ID" value="HHM67996.1"/>
    <property type="molecule type" value="Genomic_DNA"/>
</dbReference>